<comment type="similarity">
    <text evidence="2">Belongs to the eukaryotic ribosomal protein eL27 family.</text>
</comment>
<dbReference type="GO" id="GO:0006412">
    <property type="term" value="P:translation"/>
    <property type="evidence" value="ECO:0007669"/>
    <property type="project" value="InterPro"/>
</dbReference>
<dbReference type="SMART" id="SM00739">
    <property type="entry name" value="KOW"/>
    <property type="match status" value="1"/>
</dbReference>
<dbReference type="Gene3D" id="2.30.30.770">
    <property type="match status" value="1"/>
</dbReference>
<keyword evidence="4" id="KW-0934">Plastid</keyword>
<dbReference type="EMBL" id="BRXZ01002971">
    <property type="protein sequence ID" value="GMH74046.1"/>
    <property type="molecule type" value="Genomic_DNA"/>
</dbReference>
<evidence type="ECO:0000256" key="5">
    <source>
        <dbReference type="ARBA" id="ARBA00022980"/>
    </source>
</evidence>
<dbReference type="CDD" id="cd06090">
    <property type="entry name" value="KOW_RPL27"/>
    <property type="match status" value="1"/>
</dbReference>
<dbReference type="InterPro" id="IPR001141">
    <property type="entry name" value="Ribosomal_eL27"/>
</dbReference>
<keyword evidence="6" id="KW-0687">Ribonucleoprotein</keyword>
<organism evidence="8 9">
    <name type="scientific">Triparma retinervis</name>
    <dbReference type="NCBI Taxonomy" id="2557542"/>
    <lineage>
        <taxon>Eukaryota</taxon>
        <taxon>Sar</taxon>
        <taxon>Stramenopiles</taxon>
        <taxon>Ochrophyta</taxon>
        <taxon>Bolidophyceae</taxon>
        <taxon>Parmales</taxon>
        <taxon>Triparmaceae</taxon>
        <taxon>Triparma</taxon>
    </lineage>
</organism>
<keyword evidence="9" id="KW-1185">Reference proteome</keyword>
<comment type="caution">
    <text evidence="8">The sequence shown here is derived from an EMBL/GenBank/DDBJ whole genome shotgun (WGS) entry which is preliminary data.</text>
</comment>
<dbReference type="InterPro" id="IPR005824">
    <property type="entry name" value="KOW"/>
</dbReference>
<dbReference type="InterPro" id="IPR008991">
    <property type="entry name" value="Translation_prot_SH3-like_sf"/>
</dbReference>
<dbReference type="Pfam" id="PF00467">
    <property type="entry name" value="KOW"/>
    <property type="match status" value="1"/>
</dbReference>
<keyword evidence="5" id="KW-0689">Ribosomal protein</keyword>
<keyword evidence="3" id="KW-0150">Chloroplast</keyword>
<reference evidence="8" key="1">
    <citation type="submission" date="2022-07" db="EMBL/GenBank/DDBJ databases">
        <title>Genome analysis of Parmales, a sister group of diatoms, reveals the evolutionary specialization of diatoms from phago-mixotrophs to photoautotrophs.</title>
        <authorList>
            <person name="Ban H."/>
            <person name="Sato S."/>
            <person name="Yoshikawa S."/>
            <person name="Kazumasa Y."/>
            <person name="Nakamura Y."/>
            <person name="Ichinomiya M."/>
            <person name="Saitoh K."/>
            <person name="Sato N."/>
            <person name="Blanc-Mathieu R."/>
            <person name="Endo H."/>
            <person name="Kuwata A."/>
            <person name="Ogata H."/>
        </authorList>
    </citation>
    <scope>NUCLEOTIDE SEQUENCE</scope>
</reference>
<evidence type="ECO:0000256" key="6">
    <source>
        <dbReference type="ARBA" id="ARBA00023274"/>
    </source>
</evidence>
<feature type="domain" description="KOW" evidence="7">
    <location>
        <begin position="3"/>
        <end position="30"/>
    </location>
</feature>
<dbReference type="PANTHER" id="PTHR10497">
    <property type="entry name" value="60S RIBOSOMAL PROTEIN L27"/>
    <property type="match status" value="1"/>
</dbReference>
<dbReference type="OrthoDB" id="2365484at2759"/>
<dbReference type="FunFam" id="2.30.30.770:FF:000002">
    <property type="entry name" value="60S ribosomal protein L27"/>
    <property type="match status" value="1"/>
</dbReference>
<name>A0A9W7AJI3_9STRA</name>
<dbReference type="GO" id="GO:0003735">
    <property type="term" value="F:structural constituent of ribosome"/>
    <property type="evidence" value="ECO:0007669"/>
    <property type="project" value="InterPro"/>
</dbReference>
<dbReference type="Pfam" id="PF01777">
    <property type="entry name" value="Ribosomal_L27e"/>
    <property type="match status" value="1"/>
</dbReference>
<evidence type="ECO:0000256" key="4">
    <source>
        <dbReference type="ARBA" id="ARBA00022640"/>
    </source>
</evidence>
<sequence>MGVIKSGKVVLVLNGRFAGKKAVVVRTFDNGNADKKFGHALIAGVDRAPRKVTKSMSKAKVSKRSKIKPFLKYVNYAHLMPTRYSVDMDLKKMIDENDVKADAVAVKKDLKKVFEERFSNQKDLKNEKKAAGNAYFFKRLRF</sequence>
<evidence type="ECO:0000256" key="3">
    <source>
        <dbReference type="ARBA" id="ARBA00022528"/>
    </source>
</evidence>
<dbReference type="GO" id="GO:0005840">
    <property type="term" value="C:ribosome"/>
    <property type="evidence" value="ECO:0007669"/>
    <property type="project" value="UniProtKB-KW"/>
</dbReference>
<evidence type="ECO:0000313" key="8">
    <source>
        <dbReference type="EMBL" id="GMH74046.1"/>
    </source>
</evidence>
<protein>
    <recommendedName>
        <fullName evidence="7">KOW domain-containing protein</fullName>
    </recommendedName>
</protein>
<dbReference type="Proteomes" id="UP001165082">
    <property type="component" value="Unassembled WGS sequence"/>
</dbReference>
<dbReference type="InterPro" id="IPR038655">
    <property type="entry name" value="Ribosomal_eL27_sf"/>
</dbReference>
<dbReference type="GO" id="GO:1990904">
    <property type="term" value="C:ribonucleoprotein complex"/>
    <property type="evidence" value="ECO:0007669"/>
    <property type="project" value="UniProtKB-KW"/>
</dbReference>
<comment type="subcellular location">
    <subcellularLocation>
        <location evidence="1">Plastid</location>
        <location evidence="1">Chloroplast</location>
    </subcellularLocation>
</comment>
<evidence type="ECO:0000256" key="1">
    <source>
        <dbReference type="ARBA" id="ARBA00004229"/>
    </source>
</evidence>
<evidence type="ECO:0000256" key="2">
    <source>
        <dbReference type="ARBA" id="ARBA00009124"/>
    </source>
</evidence>
<dbReference type="AlphaFoldDB" id="A0A9W7AJI3"/>
<dbReference type="InterPro" id="IPR041991">
    <property type="entry name" value="Ribosomal_eL27_KOW"/>
</dbReference>
<gene>
    <name evidence="8" type="ORF">TrRE_jg6807</name>
</gene>
<dbReference type="SUPFAM" id="SSF50104">
    <property type="entry name" value="Translation proteins SH3-like domain"/>
    <property type="match status" value="1"/>
</dbReference>
<proteinExistence type="inferred from homology"/>
<evidence type="ECO:0000259" key="7">
    <source>
        <dbReference type="SMART" id="SM00739"/>
    </source>
</evidence>
<accession>A0A9W7AJI3</accession>
<evidence type="ECO:0000313" key="9">
    <source>
        <dbReference type="Proteomes" id="UP001165082"/>
    </source>
</evidence>
<dbReference type="GO" id="GO:0009507">
    <property type="term" value="C:chloroplast"/>
    <property type="evidence" value="ECO:0007669"/>
    <property type="project" value="UniProtKB-SubCell"/>
</dbReference>